<evidence type="ECO:0000259" key="12">
    <source>
        <dbReference type="PROSITE" id="PS51278"/>
    </source>
</evidence>
<proteinExistence type="inferred from homology"/>
<evidence type="ECO:0000256" key="7">
    <source>
        <dbReference type="ARBA" id="ARBA00022962"/>
    </source>
</evidence>
<evidence type="ECO:0000256" key="6">
    <source>
        <dbReference type="ARBA" id="ARBA00022755"/>
    </source>
</evidence>
<evidence type="ECO:0000256" key="5">
    <source>
        <dbReference type="ARBA" id="ARBA00022679"/>
    </source>
</evidence>
<dbReference type="GO" id="GO:0004044">
    <property type="term" value="F:amidophosphoribosyltransferase activity"/>
    <property type="evidence" value="ECO:0007669"/>
    <property type="project" value="UniProtKB-EC"/>
</dbReference>
<dbReference type="Gene3D" id="3.60.20.10">
    <property type="entry name" value="Glutamine Phosphoribosylpyrophosphate, subunit 1, domain 1"/>
    <property type="match status" value="1"/>
</dbReference>
<dbReference type="EC" id="2.4.2.14" evidence="3 9"/>
<comment type="similarity">
    <text evidence="2 9">In the C-terminal section; belongs to the purine/pyrimidine phosphoribosyltransferase family.</text>
</comment>
<evidence type="ECO:0000256" key="3">
    <source>
        <dbReference type="ARBA" id="ARBA00011941"/>
    </source>
</evidence>
<evidence type="ECO:0000256" key="4">
    <source>
        <dbReference type="ARBA" id="ARBA00022676"/>
    </source>
</evidence>
<dbReference type="CDD" id="cd00715">
    <property type="entry name" value="GPATase_N"/>
    <property type="match status" value="1"/>
</dbReference>
<evidence type="ECO:0000256" key="10">
    <source>
        <dbReference type="PIRSR" id="PIRSR000485-1"/>
    </source>
</evidence>
<dbReference type="PANTHER" id="PTHR11907">
    <property type="entry name" value="AMIDOPHOSPHORIBOSYLTRANSFERASE"/>
    <property type="match status" value="1"/>
</dbReference>
<dbReference type="Pfam" id="PF13522">
    <property type="entry name" value="GATase_6"/>
    <property type="match status" value="1"/>
</dbReference>
<dbReference type="GO" id="GO:0006164">
    <property type="term" value="P:purine nucleotide biosynthetic process"/>
    <property type="evidence" value="ECO:0007669"/>
    <property type="project" value="UniProtKB-KW"/>
</dbReference>
<dbReference type="SUPFAM" id="SSF53271">
    <property type="entry name" value="PRTase-like"/>
    <property type="match status" value="1"/>
</dbReference>
<dbReference type="InterPro" id="IPR005854">
    <property type="entry name" value="PurF"/>
</dbReference>
<organism evidence="13 14">
    <name type="scientific">Elliptochloris bilobata</name>
    <dbReference type="NCBI Taxonomy" id="381761"/>
    <lineage>
        <taxon>Eukaryota</taxon>
        <taxon>Viridiplantae</taxon>
        <taxon>Chlorophyta</taxon>
        <taxon>core chlorophytes</taxon>
        <taxon>Trebouxiophyceae</taxon>
        <taxon>Trebouxiophyceae incertae sedis</taxon>
        <taxon>Elliptochloris clade</taxon>
        <taxon>Elliptochloris</taxon>
    </lineage>
</organism>
<dbReference type="CDD" id="cd06223">
    <property type="entry name" value="PRTases_typeI"/>
    <property type="match status" value="1"/>
</dbReference>
<name>A0AAW1RU80_9CHLO</name>
<evidence type="ECO:0000256" key="2">
    <source>
        <dbReference type="ARBA" id="ARBA00010138"/>
    </source>
</evidence>
<dbReference type="GO" id="GO:0009113">
    <property type="term" value="P:purine nucleobase biosynthetic process"/>
    <property type="evidence" value="ECO:0007669"/>
    <property type="project" value="InterPro"/>
</dbReference>
<keyword evidence="5 9" id="KW-0808">Transferase</keyword>
<dbReference type="InterPro" id="IPR000836">
    <property type="entry name" value="PRTase_dom"/>
</dbReference>
<dbReference type="Gene3D" id="3.40.50.2020">
    <property type="match status" value="1"/>
</dbReference>
<dbReference type="InterPro" id="IPR029055">
    <property type="entry name" value="Ntn_hydrolases_N"/>
</dbReference>
<feature type="active site" description="Nucleophile" evidence="10">
    <location>
        <position position="30"/>
    </location>
</feature>
<feature type="region of interest" description="Disordered" evidence="11">
    <location>
        <begin position="537"/>
        <end position="557"/>
    </location>
</feature>
<evidence type="ECO:0000313" key="14">
    <source>
        <dbReference type="Proteomes" id="UP001445335"/>
    </source>
</evidence>
<dbReference type="HAMAP" id="MF_01931">
    <property type="entry name" value="PurF"/>
    <property type="match status" value="1"/>
</dbReference>
<feature type="domain" description="Glutamine amidotransferase type-2" evidence="12">
    <location>
        <begin position="30"/>
        <end position="276"/>
    </location>
</feature>
<accession>A0AAW1RU80</accession>
<dbReference type="Proteomes" id="UP001445335">
    <property type="component" value="Unassembled WGS sequence"/>
</dbReference>
<dbReference type="EMBL" id="JALJOU010000022">
    <property type="protein sequence ID" value="KAK9837301.1"/>
    <property type="molecule type" value="Genomic_DNA"/>
</dbReference>
<feature type="compositionally biased region" description="Low complexity" evidence="11">
    <location>
        <begin position="543"/>
        <end position="557"/>
    </location>
</feature>
<dbReference type="InterPro" id="IPR035584">
    <property type="entry name" value="PurF_N"/>
</dbReference>
<evidence type="ECO:0000256" key="11">
    <source>
        <dbReference type="SAM" id="MobiDB-lite"/>
    </source>
</evidence>
<keyword evidence="4 9" id="KW-0328">Glycosyltransferase</keyword>
<keyword evidence="14" id="KW-1185">Reference proteome</keyword>
<dbReference type="InterPro" id="IPR029057">
    <property type="entry name" value="PRTase-like"/>
</dbReference>
<dbReference type="NCBIfam" id="TIGR01134">
    <property type="entry name" value="purF"/>
    <property type="match status" value="1"/>
</dbReference>
<evidence type="ECO:0000256" key="9">
    <source>
        <dbReference type="PIRNR" id="PIRNR000485"/>
    </source>
</evidence>
<dbReference type="SUPFAM" id="SSF56235">
    <property type="entry name" value="N-terminal nucleophile aminohydrolases (Ntn hydrolases)"/>
    <property type="match status" value="1"/>
</dbReference>
<sequence>MKSLAAVRASGAPHSHGCRSRSAQMGVRMCGIIGVYKFEGTASPELFEGLLMLQHRGQDSAGMVTTSGRKFFEHKDNGLVNDVFSARTMAKLEGNVGIGHVRYPTAGSASAQEAQPFFVNSPLGIYLIHNGNLTNVEELRRSLEGSQSFFNRHLRTDSDSEVLLNVLADEIHRAHQRCMQSGSCDPLLATRDLVFEAGAAAMCVLQGAYSCLCLIKGVGLVAFRDPFGIRPLVLGQRVSNARIEYCIASEDCAFGPIGFERVRDVAPGEMLIVTPEGELVSRQCAPGQRCPCVFEYIYLARPDSVLDDIPVYNFQLGLGTRLARRIRDKGWDIDCVVPVPDGSRPAAIQISAELGLPYREGLVKNRYVGRTFIMPDQRMRELSVRRKLNAMPAVFAGKRVLLVDDSIVRGTTMSQIVDMVRRAGASKVYLASASPPVRHANVYGVDMPTRREFVAFNLSEEEICTVLGADGMLYQTTEDLLSVGHELNPTIQQFEASCFNGVYVTNDVGDEYLRSLESSTRGKDRLRPGRSISLLREGEWGSPGAAATAPEAAPAAA</sequence>
<dbReference type="PIRSF" id="PIRSF000485">
    <property type="entry name" value="Amd_phspho_trans"/>
    <property type="match status" value="1"/>
</dbReference>
<evidence type="ECO:0000256" key="1">
    <source>
        <dbReference type="ARBA" id="ARBA00005209"/>
    </source>
</evidence>
<gene>
    <name evidence="13" type="ORF">WJX81_004993</name>
</gene>
<comment type="caution">
    <text evidence="13">The sequence shown here is derived from an EMBL/GenBank/DDBJ whole genome shotgun (WGS) entry which is preliminary data.</text>
</comment>
<dbReference type="AlphaFoldDB" id="A0AAW1RU80"/>
<dbReference type="PROSITE" id="PS51278">
    <property type="entry name" value="GATASE_TYPE_2"/>
    <property type="match status" value="1"/>
</dbReference>
<reference evidence="13 14" key="1">
    <citation type="journal article" date="2024" name="Nat. Commun.">
        <title>Phylogenomics reveals the evolutionary origins of lichenization in chlorophyte algae.</title>
        <authorList>
            <person name="Puginier C."/>
            <person name="Libourel C."/>
            <person name="Otte J."/>
            <person name="Skaloud P."/>
            <person name="Haon M."/>
            <person name="Grisel S."/>
            <person name="Petersen M."/>
            <person name="Berrin J.G."/>
            <person name="Delaux P.M."/>
            <person name="Dal Grande F."/>
            <person name="Keller J."/>
        </authorList>
    </citation>
    <scope>NUCLEOTIDE SEQUENCE [LARGE SCALE GENOMIC DNA]</scope>
    <source>
        <strain evidence="13 14">SAG 245.80</strain>
    </source>
</reference>
<dbReference type="Pfam" id="PF00156">
    <property type="entry name" value="Pribosyltran"/>
    <property type="match status" value="1"/>
</dbReference>
<comment type="pathway">
    <text evidence="1 9">Purine metabolism; IMP biosynthesis via de novo pathway; N(1)-(5-phospho-D-ribosyl)glycinamide from 5-phospho-alpha-D-ribose 1-diphosphate: step 1/2.</text>
</comment>
<keyword evidence="7" id="KW-0315">Glutamine amidotransferase</keyword>
<evidence type="ECO:0000256" key="8">
    <source>
        <dbReference type="ARBA" id="ARBA00048430"/>
    </source>
</evidence>
<protein>
    <recommendedName>
        <fullName evidence="3 9">Amidophosphoribosyltransferase</fullName>
        <shortName evidence="9">ATase</shortName>
        <ecNumber evidence="3 9">2.4.2.14</ecNumber>
    </recommendedName>
    <alternativeName>
        <fullName evidence="9">Glutamine phosphoribosylpyrophosphate amidotransferase</fullName>
    </alternativeName>
</protein>
<keyword evidence="6 9" id="KW-0658">Purine biosynthesis</keyword>
<dbReference type="InterPro" id="IPR017932">
    <property type="entry name" value="GATase_2_dom"/>
</dbReference>
<evidence type="ECO:0000313" key="13">
    <source>
        <dbReference type="EMBL" id="KAK9837301.1"/>
    </source>
</evidence>
<comment type="catalytic activity">
    <reaction evidence="8 9">
        <text>5-phospho-beta-D-ribosylamine + L-glutamate + diphosphate = 5-phospho-alpha-D-ribose 1-diphosphate + L-glutamine + H2O</text>
        <dbReference type="Rhea" id="RHEA:14905"/>
        <dbReference type="ChEBI" id="CHEBI:15377"/>
        <dbReference type="ChEBI" id="CHEBI:29985"/>
        <dbReference type="ChEBI" id="CHEBI:33019"/>
        <dbReference type="ChEBI" id="CHEBI:58017"/>
        <dbReference type="ChEBI" id="CHEBI:58359"/>
        <dbReference type="ChEBI" id="CHEBI:58681"/>
        <dbReference type="EC" id="2.4.2.14"/>
    </reaction>
</comment>